<accession>B8D1U7</accession>
<organism evidence="11 12">
    <name type="scientific">Halothermothrix orenii (strain H 168 / OCM 544 / DSM 9562)</name>
    <dbReference type="NCBI Taxonomy" id="373903"/>
    <lineage>
        <taxon>Bacteria</taxon>
        <taxon>Bacillati</taxon>
        <taxon>Bacillota</taxon>
        <taxon>Clostridia</taxon>
        <taxon>Halanaerobiales</taxon>
        <taxon>Halothermotrichaceae</taxon>
        <taxon>Halothermothrix</taxon>
    </lineage>
</organism>
<dbReference type="PANTHER" id="PTHR31983:SF0">
    <property type="entry name" value="GLUCAN ENDO-1,3-BETA-D-GLUCOSIDASE 2"/>
    <property type="match status" value="1"/>
</dbReference>
<dbReference type="GO" id="GO:0052861">
    <property type="term" value="F:endo-1,3(4)-beta-glucanase activity"/>
    <property type="evidence" value="ECO:0007669"/>
    <property type="project" value="InterPro"/>
</dbReference>
<dbReference type="Gene3D" id="2.70.98.30">
    <property type="entry name" value="Golgi alpha-mannosidase II, domain 4"/>
    <property type="match status" value="1"/>
</dbReference>
<sequence>MSKNKLLLFMMLMVLLLFTYTVSGAVPNEGVVSVGAGSYVDVFPSGIDQSNPDNTDIQENIYITSNMEGRPIPTNDWWSSLVWEGVSDDGHYVQAAHPFLIKLEARGMRLFAPKTEDFWVIDNAYGATMAVGNSQDFVLGNSLSTTMEAYLHDFSDWFVTASMEGGSASMKLTYGHGSPYVYAIYESGNPTLTFDTPPTIWYDNSYTKVIGFSIEGRNYAAFAPEGSTWSGIGTTTITCNLPGGSNYFSVAALPPGEPDTLLPLFEQYAYNHIINTEVVWEYVESSSEVITSYNYTVTQYEGSETGTLFALYPHQWRNLQQGNLQNYSYTTARGEMKLAQGTSFTTSMKFPGVLSALPPLETQTDLDRLYSYVDSARNEPFTSTDTYYVGKRLGKLATIIPIAEQVNHTTAASEFRNELRTRLENWFNATNDDGSAYVRDIFYYNNNWKTLIGFDASFGSANQLNDHHFHYGYFIKGAAEIARTDRTWASESQYGEMVNLLIRDIACPDRNDPMFPFLRNFDIYAGHSWASGHARFADGNNNESSSEAMNAWTALILWGEYTNSPEIKELGIYLYTTEMHAIYEYWFNIYNENYPDTFSKPMTAMVWGCKQDYATWFSAAPEAIQGIVLLPIQAGSLYLGHDPNYCQLYFDFLVDQRGSSDFAQWDAIFYAYEALFDPDQALQDFFTYENQLLNSTSGPTAATEEGNTVANTYHWIKNLQRLGRVDHSVVATNHALYAVFQQTDGTRTYVAYNPTDNGKTVNFSDGGNLYVAPHSYGVSTDSPVINPPSSPVLNSAIAGDAQVTLDWNSVSGATGYKVYYGTASGEYNNVQTVSDITSYTVTGLTNDTTYYFVITATNSAGESGYSNELSATPQPELNNPPVEPNLNSATAGDGEVSLSWDSVSGVTGYNLHYGTSSGSYSVTIDVGNSTSYTVTGLNNNTTYYFAVTAYNDNGESGYSNELSATPQAESSDDHGAEYVSPTEALFWVDDGGDPSTQDYGWVIVYIGPDPSTSLHEKPGYHMSYNSSLDRWEYTKADMHDNDGNPWEYQFNFNDQELSEEYLYYHQP</sequence>
<evidence type="ECO:0000256" key="7">
    <source>
        <dbReference type="ARBA" id="ARBA00023316"/>
    </source>
</evidence>
<name>B8D1U7_HALOH</name>
<reference evidence="11 12" key="1">
    <citation type="journal article" date="2009" name="PLoS ONE">
        <title>Genome analysis of the anaerobic thermohalophilic bacterium Halothermothrix orenii.</title>
        <authorList>
            <person name="Mavromatis K."/>
            <person name="Ivanova N."/>
            <person name="Anderson I."/>
            <person name="Lykidis A."/>
            <person name="Hooper S.D."/>
            <person name="Sun H."/>
            <person name="Kunin V."/>
            <person name="Lapidus A."/>
            <person name="Hugenholtz P."/>
            <person name="Patel B."/>
            <person name="Kyrpides N.C."/>
        </authorList>
    </citation>
    <scope>NUCLEOTIDE SEQUENCE [LARGE SCALE GENOMIC DNA]</scope>
    <source>
        <strain evidence="12">H 168 / OCM 544 / DSM 9562</strain>
    </source>
</reference>
<feature type="region of interest" description="Disordered" evidence="9">
    <location>
        <begin position="862"/>
        <end position="894"/>
    </location>
</feature>
<feature type="compositionally biased region" description="Low complexity" evidence="9">
    <location>
        <begin position="875"/>
        <end position="887"/>
    </location>
</feature>
<evidence type="ECO:0000256" key="6">
    <source>
        <dbReference type="ARBA" id="ARBA00023295"/>
    </source>
</evidence>
<dbReference type="InterPro" id="IPR003961">
    <property type="entry name" value="FN3_dom"/>
</dbReference>
<comment type="catalytic activity">
    <reaction evidence="1">
        <text>Hydrolysis of (1-&gt;3)-beta-D-glucosidic linkages in (1-&gt;3)-beta-D-glucans.</text>
        <dbReference type="EC" id="3.2.1.39"/>
    </reaction>
</comment>
<dbReference type="SMART" id="SM00060">
    <property type="entry name" value="FN3"/>
    <property type="match status" value="2"/>
</dbReference>
<feature type="compositionally biased region" description="Polar residues" evidence="9">
    <location>
        <begin position="862"/>
        <end position="873"/>
    </location>
</feature>
<feature type="domain" description="Fibronectin type-III" evidence="10">
    <location>
        <begin position="787"/>
        <end position="876"/>
    </location>
</feature>
<dbReference type="SUPFAM" id="SSF49265">
    <property type="entry name" value="Fibronectin type III"/>
    <property type="match status" value="1"/>
</dbReference>
<dbReference type="InterPro" id="IPR036116">
    <property type="entry name" value="FN3_sf"/>
</dbReference>
<evidence type="ECO:0000256" key="1">
    <source>
        <dbReference type="ARBA" id="ARBA00000382"/>
    </source>
</evidence>
<dbReference type="GO" id="GO:0071555">
    <property type="term" value="P:cell wall organization"/>
    <property type="evidence" value="ECO:0007669"/>
    <property type="project" value="UniProtKB-KW"/>
</dbReference>
<proteinExistence type="inferred from homology"/>
<dbReference type="InterPro" id="IPR013783">
    <property type="entry name" value="Ig-like_fold"/>
</dbReference>
<dbReference type="GO" id="GO:0000272">
    <property type="term" value="P:polysaccharide catabolic process"/>
    <property type="evidence" value="ECO:0007669"/>
    <property type="project" value="UniProtKB-KW"/>
</dbReference>
<dbReference type="InterPro" id="IPR040720">
    <property type="entry name" value="GH81_C"/>
</dbReference>
<keyword evidence="6 11" id="KW-0326">Glycosidase</keyword>
<feature type="domain" description="Fibronectin type-III" evidence="10">
    <location>
        <begin position="880"/>
        <end position="969"/>
    </location>
</feature>
<comment type="similarity">
    <text evidence="2">Belongs to the glycosyl hydrolase 81 family.</text>
</comment>
<evidence type="ECO:0000256" key="9">
    <source>
        <dbReference type="SAM" id="MobiDB-lite"/>
    </source>
</evidence>
<dbReference type="Proteomes" id="UP000000719">
    <property type="component" value="Chromosome"/>
</dbReference>
<dbReference type="GO" id="GO:0042973">
    <property type="term" value="F:glucan endo-1,3-beta-D-glucosidase activity"/>
    <property type="evidence" value="ECO:0007669"/>
    <property type="project" value="UniProtKB-EC"/>
</dbReference>
<evidence type="ECO:0000256" key="8">
    <source>
        <dbReference type="ARBA" id="ARBA00023326"/>
    </source>
</evidence>
<dbReference type="PROSITE" id="PS52008">
    <property type="entry name" value="GH81"/>
    <property type="match status" value="1"/>
</dbReference>
<dbReference type="HOGENOM" id="CLU_005482_1_0_9"/>
<dbReference type="SMR" id="B8D1U7"/>
<dbReference type="OrthoDB" id="9802773at2"/>
<gene>
    <name evidence="11" type="ordered locus">Hore_04160</name>
</gene>
<dbReference type="CAZy" id="GH81">
    <property type="family name" value="Glycoside Hydrolase Family 81"/>
</dbReference>
<evidence type="ECO:0000313" key="12">
    <source>
        <dbReference type="Proteomes" id="UP000000719"/>
    </source>
</evidence>
<protein>
    <recommendedName>
        <fullName evidence="3">glucan endo-1,3-beta-D-glucosidase</fullName>
        <ecNumber evidence="3">3.2.1.39</ecNumber>
    </recommendedName>
</protein>
<keyword evidence="4 11" id="KW-0378">Hydrolase</keyword>
<dbReference type="eggNOG" id="COG5498">
    <property type="taxonomic scope" value="Bacteria"/>
</dbReference>
<dbReference type="EC" id="3.2.1.39" evidence="3"/>
<dbReference type="EMBL" id="CP001098">
    <property type="protein sequence ID" value="ACL69174.1"/>
    <property type="molecule type" value="Genomic_DNA"/>
</dbReference>
<evidence type="ECO:0000259" key="10">
    <source>
        <dbReference type="PROSITE" id="PS50853"/>
    </source>
</evidence>
<dbReference type="RefSeq" id="WP_012635362.1">
    <property type="nucleotide sequence ID" value="NC_011899.1"/>
</dbReference>
<dbReference type="KEGG" id="hor:Hore_04160"/>
<evidence type="ECO:0000256" key="2">
    <source>
        <dbReference type="ARBA" id="ARBA00010730"/>
    </source>
</evidence>
<evidence type="ECO:0000256" key="4">
    <source>
        <dbReference type="ARBA" id="ARBA00022801"/>
    </source>
</evidence>
<dbReference type="Pfam" id="PF17652">
    <property type="entry name" value="Glyco_hydro81C"/>
    <property type="match status" value="1"/>
</dbReference>
<dbReference type="PROSITE" id="PS50853">
    <property type="entry name" value="FN3"/>
    <property type="match status" value="2"/>
</dbReference>
<evidence type="ECO:0000313" key="11">
    <source>
        <dbReference type="EMBL" id="ACL69174.1"/>
    </source>
</evidence>
<dbReference type="Pfam" id="PF00041">
    <property type="entry name" value="fn3"/>
    <property type="match status" value="2"/>
</dbReference>
<dbReference type="AlphaFoldDB" id="B8D1U7"/>
<dbReference type="CDD" id="cd00063">
    <property type="entry name" value="FN3"/>
    <property type="match status" value="2"/>
</dbReference>
<evidence type="ECO:0000256" key="3">
    <source>
        <dbReference type="ARBA" id="ARBA00012780"/>
    </source>
</evidence>
<keyword evidence="12" id="KW-1185">Reference proteome</keyword>
<dbReference type="InterPro" id="IPR005200">
    <property type="entry name" value="Endo-beta-glucanase"/>
</dbReference>
<keyword evidence="8" id="KW-0624">Polysaccharide degradation</keyword>
<dbReference type="Gene3D" id="2.60.40.10">
    <property type="entry name" value="Immunoglobulins"/>
    <property type="match status" value="2"/>
</dbReference>
<keyword evidence="5" id="KW-0119">Carbohydrate metabolism</keyword>
<dbReference type="eggNOG" id="COG4733">
    <property type="taxonomic scope" value="Bacteria"/>
</dbReference>
<dbReference type="PANTHER" id="PTHR31983">
    <property type="entry name" value="ENDO-1,3(4)-BETA-GLUCANASE 1"/>
    <property type="match status" value="1"/>
</dbReference>
<evidence type="ECO:0000256" key="5">
    <source>
        <dbReference type="ARBA" id="ARBA00023277"/>
    </source>
</evidence>
<keyword evidence="7" id="KW-0961">Cell wall biogenesis/degradation</keyword>
<dbReference type="STRING" id="373903.Hore_04160"/>